<dbReference type="GO" id="GO:0031965">
    <property type="term" value="C:nuclear membrane"/>
    <property type="evidence" value="ECO:0007669"/>
    <property type="project" value="UniProtKB-SubCell"/>
</dbReference>
<accession>A0A5E4FYM9</accession>
<keyword evidence="6" id="KW-0509">mRNA transport</keyword>
<proteinExistence type="inferred from homology"/>
<evidence type="ECO:0000256" key="6">
    <source>
        <dbReference type="ARBA" id="ARBA00022816"/>
    </source>
</evidence>
<evidence type="ECO:0000256" key="10">
    <source>
        <dbReference type="ARBA" id="ARBA00023132"/>
    </source>
</evidence>
<dbReference type="InParanoid" id="A0A5E4FYM9"/>
<keyword evidence="4" id="KW-0813">Transport</keyword>
<feature type="transmembrane region" description="Helical" evidence="13">
    <location>
        <begin position="54"/>
        <end position="81"/>
    </location>
</feature>
<evidence type="ECO:0000256" key="9">
    <source>
        <dbReference type="ARBA" id="ARBA00023010"/>
    </source>
</evidence>
<evidence type="ECO:0000256" key="11">
    <source>
        <dbReference type="ARBA" id="ARBA00023136"/>
    </source>
</evidence>
<feature type="transmembrane region" description="Helical" evidence="13">
    <location>
        <begin position="155"/>
        <end position="176"/>
    </location>
</feature>
<name>A0A5E4FYM9_PRUDU</name>
<evidence type="ECO:0000256" key="8">
    <source>
        <dbReference type="ARBA" id="ARBA00022989"/>
    </source>
</evidence>
<dbReference type="OMA" id="DFQLCAW"/>
<comment type="subcellular location">
    <subcellularLocation>
        <location evidence="1">Nucleus membrane</location>
        <topology evidence="1">Multi-pass membrane protein</topology>
    </subcellularLocation>
    <subcellularLocation>
        <location evidence="2">Nucleus</location>
        <location evidence="2">Nuclear pore complex</location>
    </subcellularLocation>
</comment>
<organism evidence="14 15">
    <name type="scientific">Prunus dulcis</name>
    <name type="common">Almond</name>
    <name type="synonym">Amygdalus dulcis</name>
    <dbReference type="NCBI Taxonomy" id="3755"/>
    <lineage>
        <taxon>Eukaryota</taxon>
        <taxon>Viridiplantae</taxon>
        <taxon>Streptophyta</taxon>
        <taxon>Embryophyta</taxon>
        <taxon>Tracheophyta</taxon>
        <taxon>Spermatophyta</taxon>
        <taxon>Magnoliopsida</taxon>
        <taxon>eudicotyledons</taxon>
        <taxon>Gunneridae</taxon>
        <taxon>Pentapetalae</taxon>
        <taxon>rosids</taxon>
        <taxon>fabids</taxon>
        <taxon>Rosales</taxon>
        <taxon>Rosaceae</taxon>
        <taxon>Amygdaloideae</taxon>
        <taxon>Amygdaleae</taxon>
        <taxon>Prunus</taxon>
    </lineage>
</organism>
<keyword evidence="8 13" id="KW-1133">Transmembrane helix</keyword>
<evidence type="ECO:0000256" key="5">
    <source>
        <dbReference type="ARBA" id="ARBA00022692"/>
    </source>
</evidence>
<dbReference type="GO" id="GO:0030674">
    <property type="term" value="F:protein-macromolecule adaptor activity"/>
    <property type="evidence" value="ECO:0007669"/>
    <property type="project" value="TreeGrafter"/>
</dbReference>
<dbReference type="EMBL" id="CABIKO010000253">
    <property type="protein sequence ID" value="VVA32597.1"/>
    <property type="molecule type" value="Genomic_DNA"/>
</dbReference>
<keyword evidence="7" id="KW-0653">Protein transport</keyword>
<dbReference type="FunCoup" id="A0A5E4FYM9">
    <property type="interactions" value="1032"/>
</dbReference>
<keyword evidence="5 13" id="KW-0812">Transmembrane</keyword>
<sequence length="543" mass="60178">MASSSPPGMVVHNRFLGFLIWQSIPSTLIFFIFKTLSSTISSTSHSTAKPPFPFAPSVFAFITFLTFHLSQLLFSFSLSLISSPHPHRLASPLQLALGLIRFLFVPGGSELSESPESRVRAKLSIGFLLSLAAVAVSGFVAMVSVCVKFGDGVGVIGAVGFRGFVMGLLYGLYYVYYRRWVFEFPIIQRPPFFSFKMGLPSAITRSLKLSCLASLFSAFLVVFLPHQLQNQATIGKVIAEQIIFYIGSFLVFLCWEISHHLHQVLHTKRFVFAPPKGSAAAETNPSEHLLSALEESSPNSLLQYLAYLDLYMVCENNVDTWRRAAFFEESGETYKRVIYVCLRPLEQLASKLGEGLESSVEKSSQISNQLLSPTDQRLDPKYSEPLNNFQLYAWCAWTAASLTTCSHREDRFGVAQLSGSNAAVISTLISCLLAVESYMGKKTSLQSAQHFMVSTGFKLRTSSVGNIGMGKKRAGPLHSKAYAIADVLRNSIYNIVSTFHDQMASSAKKGLLEKDWIISDKPPFGTRELLVQKLHLFLDFRAS</sequence>
<keyword evidence="12" id="KW-0539">Nucleus</keyword>
<dbReference type="GO" id="GO:0006999">
    <property type="term" value="P:nuclear pore organization"/>
    <property type="evidence" value="ECO:0007669"/>
    <property type="project" value="TreeGrafter"/>
</dbReference>
<keyword evidence="11 13" id="KW-0472">Membrane</keyword>
<gene>
    <name evidence="14" type="ORF">ALMOND_2B012683</name>
</gene>
<keyword evidence="9" id="KW-0811">Translocation</keyword>
<dbReference type="PANTHER" id="PTHR13269:SF6">
    <property type="entry name" value="NUCLEOPORIN NDC1"/>
    <property type="match status" value="1"/>
</dbReference>
<dbReference type="AlphaFoldDB" id="A0A5E4FYM9"/>
<protein>
    <submittedName>
        <fullName evidence="14">PREDICTED: nucleoporin Ndc1-Nup</fullName>
    </submittedName>
</protein>
<feature type="transmembrane region" description="Helical" evidence="13">
    <location>
        <begin position="123"/>
        <end position="143"/>
    </location>
</feature>
<evidence type="ECO:0000313" key="15">
    <source>
        <dbReference type="Proteomes" id="UP000327085"/>
    </source>
</evidence>
<comment type="similarity">
    <text evidence="3">Belongs to the NDC1 family.</text>
</comment>
<evidence type="ECO:0000256" key="7">
    <source>
        <dbReference type="ARBA" id="ARBA00022927"/>
    </source>
</evidence>
<dbReference type="GO" id="GO:0070762">
    <property type="term" value="C:nuclear pore transmembrane ring"/>
    <property type="evidence" value="ECO:0007669"/>
    <property type="project" value="TreeGrafter"/>
</dbReference>
<reference evidence="15" key="1">
    <citation type="journal article" date="2020" name="Plant J.">
        <title>Transposons played a major role in the diversification between the closely related almond and peach genomes: results from the almond genome sequence.</title>
        <authorList>
            <person name="Alioto T."/>
            <person name="Alexiou K.G."/>
            <person name="Bardil A."/>
            <person name="Barteri F."/>
            <person name="Castanera R."/>
            <person name="Cruz F."/>
            <person name="Dhingra A."/>
            <person name="Duval H."/>
            <person name="Fernandez I Marti A."/>
            <person name="Frias L."/>
            <person name="Galan B."/>
            <person name="Garcia J.L."/>
            <person name="Howad W."/>
            <person name="Gomez-Garrido J."/>
            <person name="Gut M."/>
            <person name="Julca I."/>
            <person name="Morata J."/>
            <person name="Puigdomenech P."/>
            <person name="Ribeca P."/>
            <person name="Rubio Cabetas M.J."/>
            <person name="Vlasova A."/>
            <person name="Wirthensohn M."/>
            <person name="Garcia-Mas J."/>
            <person name="Gabaldon T."/>
            <person name="Casacuberta J.M."/>
            <person name="Arus P."/>
        </authorList>
    </citation>
    <scope>NUCLEOTIDE SEQUENCE [LARGE SCALE GENOMIC DNA]</scope>
    <source>
        <strain evidence="15">cv. Texas</strain>
    </source>
</reference>
<evidence type="ECO:0000256" key="4">
    <source>
        <dbReference type="ARBA" id="ARBA00022448"/>
    </source>
</evidence>
<dbReference type="GO" id="GO:0051028">
    <property type="term" value="P:mRNA transport"/>
    <property type="evidence" value="ECO:0007669"/>
    <property type="project" value="UniProtKB-KW"/>
</dbReference>
<evidence type="ECO:0000256" key="2">
    <source>
        <dbReference type="ARBA" id="ARBA00004567"/>
    </source>
</evidence>
<keyword evidence="10" id="KW-0906">Nuclear pore complex</keyword>
<dbReference type="Gramene" id="VVA32597">
    <property type="protein sequence ID" value="VVA32597"/>
    <property type="gene ID" value="Prudul26B012683"/>
</dbReference>
<evidence type="ECO:0000313" key="14">
    <source>
        <dbReference type="EMBL" id="VVA32597.1"/>
    </source>
</evidence>
<evidence type="ECO:0000256" key="13">
    <source>
        <dbReference type="SAM" id="Phobius"/>
    </source>
</evidence>
<feature type="transmembrane region" description="Helical" evidence="13">
    <location>
        <begin position="206"/>
        <end position="225"/>
    </location>
</feature>
<feature type="transmembrane region" description="Helical" evidence="13">
    <location>
        <begin position="237"/>
        <end position="255"/>
    </location>
</feature>
<dbReference type="GO" id="GO:0015031">
    <property type="term" value="P:protein transport"/>
    <property type="evidence" value="ECO:0007669"/>
    <property type="project" value="UniProtKB-KW"/>
</dbReference>
<dbReference type="InterPro" id="IPR019049">
    <property type="entry name" value="Nucleoporin_prot_Ndc1/Nup"/>
</dbReference>
<feature type="transmembrane region" description="Helical" evidence="13">
    <location>
        <begin position="15"/>
        <end position="33"/>
    </location>
</feature>
<evidence type="ECO:0000256" key="3">
    <source>
        <dbReference type="ARBA" id="ARBA00005760"/>
    </source>
</evidence>
<evidence type="ECO:0000256" key="1">
    <source>
        <dbReference type="ARBA" id="ARBA00004232"/>
    </source>
</evidence>
<dbReference type="Proteomes" id="UP000327085">
    <property type="component" value="Chromosome 4"/>
</dbReference>
<evidence type="ECO:0000256" key="12">
    <source>
        <dbReference type="ARBA" id="ARBA00023242"/>
    </source>
</evidence>
<dbReference type="Pfam" id="PF09531">
    <property type="entry name" value="Ndc1_Nup"/>
    <property type="match status" value="2"/>
</dbReference>
<dbReference type="PANTHER" id="PTHR13269">
    <property type="entry name" value="NUCLEOPORIN NDC1"/>
    <property type="match status" value="1"/>
</dbReference>